<sequence length="203" mass="23113">MHTAPHIREATPEDLDLLVDTLSDAFHDDPVMNWVIPERSLYADFFRIIIRDLYFPKGIIHLDDKGRGAALWLPPGIAFEIPPRLGMLSLVVRLVLKRGFGTLIRMRDQGALFDTHHPTSPHYYLQFIGCRRDAQGMGVGSSLLKQGTRLVDAEGMPAYLESSNELNVPLYQRHRFEVTTQDRVSGDGPQVWFMWREASQPDS</sequence>
<proteinExistence type="predicted"/>
<dbReference type="Gene3D" id="3.40.630.30">
    <property type="match status" value="1"/>
</dbReference>
<dbReference type="InterPro" id="IPR000182">
    <property type="entry name" value="GNAT_dom"/>
</dbReference>
<evidence type="ECO:0000313" key="3">
    <source>
        <dbReference type="Proteomes" id="UP000644693"/>
    </source>
</evidence>
<dbReference type="PANTHER" id="PTHR42791">
    <property type="entry name" value="GNAT FAMILY ACETYLTRANSFERASE"/>
    <property type="match status" value="1"/>
</dbReference>
<dbReference type="EMBL" id="BMYM01000004">
    <property type="protein sequence ID" value="GHD39003.1"/>
    <property type="molecule type" value="Genomic_DNA"/>
</dbReference>
<reference evidence="2" key="2">
    <citation type="submission" date="2020-09" db="EMBL/GenBank/DDBJ databases">
        <authorList>
            <person name="Sun Q."/>
            <person name="Kim S."/>
        </authorList>
    </citation>
    <scope>NUCLEOTIDE SEQUENCE</scope>
    <source>
        <strain evidence="2">KCTC 23430</strain>
    </source>
</reference>
<protein>
    <submittedName>
        <fullName evidence="2">N-acetyltransferase</fullName>
    </submittedName>
</protein>
<dbReference type="GO" id="GO:0016747">
    <property type="term" value="F:acyltransferase activity, transferring groups other than amino-acyl groups"/>
    <property type="evidence" value="ECO:0007669"/>
    <property type="project" value="InterPro"/>
</dbReference>
<keyword evidence="3" id="KW-1185">Reference proteome</keyword>
<dbReference type="Proteomes" id="UP000644693">
    <property type="component" value="Unassembled WGS sequence"/>
</dbReference>
<dbReference type="InterPro" id="IPR016181">
    <property type="entry name" value="Acyl_CoA_acyltransferase"/>
</dbReference>
<feature type="domain" description="N-acetyltransferase" evidence="1">
    <location>
        <begin position="113"/>
        <end position="174"/>
    </location>
</feature>
<accession>A0A919CNK2</accession>
<name>A0A919CNK2_9GAMM</name>
<organism evidence="2 3">
    <name type="scientific">Parahalioglobus pacificus</name>
    <dbReference type="NCBI Taxonomy" id="930806"/>
    <lineage>
        <taxon>Bacteria</taxon>
        <taxon>Pseudomonadati</taxon>
        <taxon>Pseudomonadota</taxon>
        <taxon>Gammaproteobacteria</taxon>
        <taxon>Cellvibrionales</taxon>
        <taxon>Halieaceae</taxon>
        <taxon>Parahalioglobus</taxon>
    </lineage>
</organism>
<evidence type="ECO:0000259" key="1">
    <source>
        <dbReference type="Pfam" id="PF00583"/>
    </source>
</evidence>
<dbReference type="Pfam" id="PF00583">
    <property type="entry name" value="Acetyltransf_1"/>
    <property type="match status" value="1"/>
</dbReference>
<dbReference type="RefSeq" id="WP_189478664.1">
    <property type="nucleotide sequence ID" value="NZ_BMYM01000004.1"/>
</dbReference>
<dbReference type="SUPFAM" id="SSF55729">
    <property type="entry name" value="Acyl-CoA N-acyltransferases (Nat)"/>
    <property type="match status" value="1"/>
</dbReference>
<dbReference type="AlphaFoldDB" id="A0A919CNK2"/>
<dbReference type="PANTHER" id="PTHR42791:SF1">
    <property type="entry name" value="N-ACETYLTRANSFERASE DOMAIN-CONTAINING PROTEIN"/>
    <property type="match status" value="1"/>
</dbReference>
<dbReference type="InterPro" id="IPR052523">
    <property type="entry name" value="Trichothecene_AcTrans"/>
</dbReference>
<gene>
    <name evidence="2" type="ORF">GCM10007053_30120</name>
</gene>
<reference evidence="2" key="1">
    <citation type="journal article" date="2014" name="Int. J. Syst. Evol. Microbiol.">
        <title>Complete genome sequence of Corynebacterium casei LMG S-19264T (=DSM 44701T), isolated from a smear-ripened cheese.</title>
        <authorList>
            <consortium name="US DOE Joint Genome Institute (JGI-PGF)"/>
            <person name="Walter F."/>
            <person name="Albersmeier A."/>
            <person name="Kalinowski J."/>
            <person name="Ruckert C."/>
        </authorList>
    </citation>
    <scope>NUCLEOTIDE SEQUENCE</scope>
    <source>
        <strain evidence="2">KCTC 23430</strain>
    </source>
</reference>
<comment type="caution">
    <text evidence="2">The sequence shown here is derived from an EMBL/GenBank/DDBJ whole genome shotgun (WGS) entry which is preliminary data.</text>
</comment>
<evidence type="ECO:0000313" key="2">
    <source>
        <dbReference type="EMBL" id="GHD39003.1"/>
    </source>
</evidence>